<evidence type="ECO:0000256" key="1">
    <source>
        <dbReference type="ARBA" id="ARBA00004429"/>
    </source>
</evidence>
<dbReference type="InterPro" id="IPR047817">
    <property type="entry name" value="ABC2_TM_bact-type"/>
</dbReference>
<evidence type="ECO:0000313" key="12">
    <source>
        <dbReference type="Proteomes" id="UP000633601"/>
    </source>
</evidence>
<accession>A0ABR8V345</accession>
<evidence type="ECO:0000313" key="11">
    <source>
        <dbReference type="EMBL" id="MBD7999215.1"/>
    </source>
</evidence>
<keyword evidence="4 9" id="KW-1003">Cell membrane</keyword>
<feature type="transmembrane region" description="Helical" evidence="9">
    <location>
        <begin position="209"/>
        <end position="229"/>
    </location>
</feature>
<comment type="caution">
    <text evidence="11">The sequence shown here is derived from an EMBL/GenBank/DDBJ whole genome shotgun (WGS) entry which is preliminary data.</text>
</comment>
<sequence>MIRRTMDDLRDARASALATQPMRPAGPRSGIFGGTLQSLRDIFSHRELVGLLVRREIKARYKDSILGFFWSLARPIALLLVYWVAIGKFLGAERNIPEFAIYIFTGLTAWQLFSDIVSTGTGSIVVNSGLIKKVYVPREVFPLSVVGSALFNFGIQLVILLGFTAIRGQFPTGERWLYFILGFSVLVTFASALALILSAVNVYLRDVQYLVEIVLMLAFWASPIVYSWSQITSQVSSELVQNIYASNPMTQVIFAFQRAFWVAGDGQPMPDDLGVRLLITLGISIVLLWIGQRVFSRLQSNFAQEL</sequence>
<keyword evidence="6 9" id="KW-0812">Transmembrane</keyword>
<keyword evidence="5" id="KW-0997">Cell inner membrane</keyword>
<comment type="caution">
    <text evidence="9">Lacks conserved residue(s) required for the propagation of feature annotation.</text>
</comment>
<dbReference type="PANTHER" id="PTHR30413:SF8">
    <property type="entry name" value="TRANSPORT PERMEASE PROTEIN"/>
    <property type="match status" value="1"/>
</dbReference>
<evidence type="ECO:0000256" key="2">
    <source>
        <dbReference type="ARBA" id="ARBA00007783"/>
    </source>
</evidence>
<feature type="transmembrane region" description="Helical" evidence="9">
    <location>
        <begin position="65"/>
        <end position="87"/>
    </location>
</feature>
<evidence type="ECO:0000256" key="7">
    <source>
        <dbReference type="ARBA" id="ARBA00022989"/>
    </source>
</evidence>
<evidence type="ECO:0000256" key="9">
    <source>
        <dbReference type="RuleBase" id="RU361157"/>
    </source>
</evidence>
<evidence type="ECO:0000256" key="3">
    <source>
        <dbReference type="ARBA" id="ARBA00022448"/>
    </source>
</evidence>
<evidence type="ECO:0000256" key="8">
    <source>
        <dbReference type="ARBA" id="ARBA00023136"/>
    </source>
</evidence>
<feature type="domain" description="ABC transmembrane type-2" evidence="10">
    <location>
        <begin position="66"/>
        <end position="298"/>
    </location>
</feature>
<evidence type="ECO:0000256" key="4">
    <source>
        <dbReference type="ARBA" id="ARBA00022475"/>
    </source>
</evidence>
<feature type="transmembrane region" description="Helical" evidence="9">
    <location>
        <begin position="273"/>
        <end position="291"/>
    </location>
</feature>
<name>A0ABR8V345_9CELL</name>
<keyword evidence="3 9" id="KW-0813">Transport</keyword>
<evidence type="ECO:0000256" key="5">
    <source>
        <dbReference type="ARBA" id="ARBA00022519"/>
    </source>
</evidence>
<dbReference type="Proteomes" id="UP000633601">
    <property type="component" value="Unassembled WGS sequence"/>
</dbReference>
<proteinExistence type="inferred from homology"/>
<reference evidence="11 12" key="1">
    <citation type="submission" date="2020-08" db="EMBL/GenBank/DDBJ databases">
        <title>A Genomic Blueprint of the Chicken Gut Microbiome.</title>
        <authorList>
            <person name="Gilroy R."/>
            <person name="Ravi A."/>
            <person name="Getino M."/>
            <person name="Pursley I."/>
            <person name="Horton D.L."/>
            <person name="Alikhan N.-F."/>
            <person name="Baker D."/>
            <person name="Gharbi K."/>
            <person name="Hall N."/>
            <person name="Watson M."/>
            <person name="Adriaenssens E.M."/>
            <person name="Foster-Nyarko E."/>
            <person name="Jarju S."/>
            <person name="Secka A."/>
            <person name="Antonio M."/>
            <person name="Oren A."/>
            <person name="Chaudhuri R."/>
            <person name="La Ragione R.M."/>
            <person name="Hildebrand F."/>
            <person name="Pallen M.J."/>
        </authorList>
    </citation>
    <scope>NUCLEOTIDE SEQUENCE [LARGE SCALE GENOMIC DNA]</scope>
    <source>
        <strain evidence="11 12">Sa2CUA8</strain>
    </source>
</reference>
<comment type="similarity">
    <text evidence="2 9">Belongs to the ABC-2 integral membrane protein family.</text>
</comment>
<evidence type="ECO:0000256" key="6">
    <source>
        <dbReference type="ARBA" id="ARBA00022692"/>
    </source>
</evidence>
<dbReference type="PANTHER" id="PTHR30413">
    <property type="entry name" value="INNER MEMBRANE TRANSPORT PERMEASE"/>
    <property type="match status" value="1"/>
</dbReference>
<dbReference type="EMBL" id="JACSQE010000008">
    <property type="protein sequence ID" value="MBD7999215.1"/>
    <property type="molecule type" value="Genomic_DNA"/>
</dbReference>
<keyword evidence="12" id="KW-1185">Reference proteome</keyword>
<evidence type="ECO:0000259" key="10">
    <source>
        <dbReference type="PROSITE" id="PS51012"/>
    </source>
</evidence>
<dbReference type="InterPro" id="IPR013525">
    <property type="entry name" value="ABC2_TM"/>
</dbReference>
<keyword evidence="8 9" id="KW-0472">Membrane</keyword>
<gene>
    <name evidence="11" type="ORF">H9640_11695</name>
</gene>
<feature type="transmembrane region" description="Helical" evidence="9">
    <location>
        <begin position="140"/>
        <end position="164"/>
    </location>
</feature>
<feature type="transmembrane region" description="Helical" evidence="9">
    <location>
        <begin position="176"/>
        <end position="197"/>
    </location>
</feature>
<dbReference type="Pfam" id="PF01061">
    <property type="entry name" value="ABC2_membrane"/>
    <property type="match status" value="1"/>
</dbReference>
<dbReference type="PROSITE" id="PS51012">
    <property type="entry name" value="ABC_TM2"/>
    <property type="match status" value="1"/>
</dbReference>
<organism evidence="11 12">
    <name type="scientific">Oerskovia gallyi</name>
    <dbReference type="NCBI Taxonomy" id="2762226"/>
    <lineage>
        <taxon>Bacteria</taxon>
        <taxon>Bacillati</taxon>
        <taxon>Actinomycetota</taxon>
        <taxon>Actinomycetes</taxon>
        <taxon>Micrococcales</taxon>
        <taxon>Cellulomonadaceae</taxon>
        <taxon>Oerskovia</taxon>
    </lineage>
</organism>
<comment type="subcellular location">
    <subcellularLocation>
        <location evidence="1">Cell inner membrane</location>
        <topology evidence="1">Multi-pass membrane protein</topology>
    </subcellularLocation>
    <subcellularLocation>
        <location evidence="9">Cell membrane</location>
        <topology evidence="9">Multi-pass membrane protein</topology>
    </subcellularLocation>
</comment>
<protein>
    <recommendedName>
        <fullName evidence="9">Transport permease protein</fullName>
    </recommendedName>
</protein>
<keyword evidence="7 9" id="KW-1133">Transmembrane helix</keyword>